<dbReference type="RefSeq" id="WP_188452401.1">
    <property type="nucleotide sequence ID" value="NZ_BMFS01000008.1"/>
</dbReference>
<dbReference type="Proteomes" id="UP000648722">
    <property type="component" value="Unassembled WGS sequence"/>
</dbReference>
<evidence type="ECO:0000313" key="4">
    <source>
        <dbReference type="EMBL" id="GGH03378.1"/>
    </source>
</evidence>
<organism evidence="4 5">
    <name type="scientific">Glycocaulis albus</name>
    <dbReference type="NCBI Taxonomy" id="1382801"/>
    <lineage>
        <taxon>Bacteria</taxon>
        <taxon>Pseudomonadati</taxon>
        <taxon>Pseudomonadota</taxon>
        <taxon>Alphaproteobacteria</taxon>
        <taxon>Maricaulales</taxon>
        <taxon>Maricaulaceae</taxon>
        <taxon>Glycocaulis</taxon>
    </lineage>
</organism>
<comment type="caution">
    <text evidence="4">The sequence shown here is derived from an EMBL/GenBank/DDBJ whole genome shotgun (WGS) entry which is preliminary data.</text>
</comment>
<gene>
    <name evidence="4" type="ORF">GCM10007420_19630</name>
</gene>
<protein>
    <recommendedName>
        <fullName evidence="3">DUF883 domain-containing protein</fullName>
    </recommendedName>
</protein>
<keyword evidence="2" id="KW-1133">Transmembrane helix</keyword>
<feature type="region of interest" description="Disordered" evidence="1">
    <location>
        <begin position="1"/>
        <end position="47"/>
    </location>
</feature>
<evidence type="ECO:0000259" key="3">
    <source>
        <dbReference type="Pfam" id="PF19029"/>
    </source>
</evidence>
<keyword evidence="2" id="KW-0472">Membrane</keyword>
<proteinExistence type="predicted"/>
<dbReference type="InterPro" id="IPR043605">
    <property type="entry name" value="DUF883_C"/>
</dbReference>
<feature type="transmembrane region" description="Helical" evidence="2">
    <location>
        <begin position="65"/>
        <end position="83"/>
    </location>
</feature>
<feature type="compositionally biased region" description="Basic residues" evidence="1">
    <location>
        <begin position="37"/>
        <end position="47"/>
    </location>
</feature>
<dbReference type="InterPro" id="IPR010279">
    <property type="entry name" value="YqjD/ElaB"/>
</dbReference>
<dbReference type="PANTHER" id="PTHR35893:SF3">
    <property type="entry name" value="INNER MEMBRANE PROTEIN"/>
    <property type="match status" value="1"/>
</dbReference>
<evidence type="ECO:0000256" key="2">
    <source>
        <dbReference type="SAM" id="Phobius"/>
    </source>
</evidence>
<evidence type="ECO:0000256" key="1">
    <source>
        <dbReference type="SAM" id="MobiDB-lite"/>
    </source>
</evidence>
<accession>A0ABQ1XUB0</accession>
<dbReference type="Pfam" id="PF19029">
    <property type="entry name" value="DUF883_C"/>
    <property type="match status" value="1"/>
</dbReference>
<evidence type="ECO:0000313" key="5">
    <source>
        <dbReference type="Proteomes" id="UP000648722"/>
    </source>
</evidence>
<name>A0ABQ1XUB0_9PROT</name>
<keyword evidence="5" id="KW-1185">Reference proteome</keyword>
<sequence>MATSASKRVENIRETGEKTLKSVSKAAERELHDAAKTTRRQARKVARRAGKIEDQAVGYVKDNPYASLGIAAGIGVIAGALLARR</sequence>
<keyword evidence="2" id="KW-0812">Transmembrane</keyword>
<dbReference type="EMBL" id="BMFS01000008">
    <property type="protein sequence ID" value="GGH03378.1"/>
    <property type="molecule type" value="Genomic_DNA"/>
</dbReference>
<feature type="compositionally biased region" description="Basic and acidic residues" evidence="1">
    <location>
        <begin position="7"/>
        <end position="36"/>
    </location>
</feature>
<feature type="domain" description="DUF883" evidence="3">
    <location>
        <begin position="59"/>
        <end position="85"/>
    </location>
</feature>
<reference evidence="5" key="1">
    <citation type="journal article" date="2019" name="Int. J. Syst. Evol. Microbiol.">
        <title>The Global Catalogue of Microorganisms (GCM) 10K type strain sequencing project: providing services to taxonomists for standard genome sequencing and annotation.</title>
        <authorList>
            <consortium name="The Broad Institute Genomics Platform"/>
            <consortium name="The Broad Institute Genome Sequencing Center for Infectious Disease"/>
            <person name="Wu L."/>
            <person name="Ma J."/>
        </authorList>
    </citation>
    <scope>NUCLEOTIDE SEQUENCE [LARGE SCALE GENOMIC DNA]</scope>
    <source>
        <strain evidence="5">CGMCC 1.12766</strain>
    </source>
</reference>
<dbReference type="PANTHER" id="PTHR35893">
    <property type="entry name" value="INNER MEMBRANE PROTEIN-RELATED"/>
    <property type="match status" value="1"/>
</dbReference>